<evidence type="ECO:0000256" key="7">
    <source>
        <dbReference type="ARBA" id="ARBA00022777"/>
    </source>
</evidence>
<dbReference type="Pfam" id="PF00512">
    <property type="entry name" value="HisKA"/>
    <property type="match status" value="1"/>
</dbReference>
<dbReference type="Gene3D" id="3.30.565.10">
    <property type="entry name" value="Histidine kinase-like ATPase, C-terminal domain"/>
    <property type="match status" value="1"/>
</dbReference>
<evidence type="ECO:0000256" key="11">
    <source>
        <dbReference type="SAM" id="Phobius"/>
    </source>
</evidence>
<dbReference type="InterPro" id="IPR005467">
    <property type="entry name" value="His_kinase_dom"/>
</dbReference>
<feature type="domain" description="Histidine kinase" evidence="12">
    <location>
        <begin position="239"/>
        <end position="459"/>
    </location>
</feature>
<feature type="transmembrane region" description="Helical" evidence="11">
    <location>
        <begin position="157"/>
        <end position="181"/>
    </location>
</feature>
<sequence>MMLLRRLSIRWRITLGSSFIAALIFAGAGLGFRVQLESILSSTTTTVLAHDAAPFVSQIQNDPTAIDRPGKGQLVSVINADGTAVVSSLPRPIAARLSSIVAIPADSDGDVVRSISDGDDVYRVRVQTVAESGGDWHVVTVRNEDSSMLLLGRATTAIVIGAIALLIGFGVASWLLTGAALRPVTRMRQQAQALAAEGSTEPLPVGPARDELSALATTLNEFITDIRGAVDRERQLVWDASHELRTPIAILSGQLELAHLSSGDASALEAEISAAELSVARLSALATGLLELSQLEQPENGAERATSDWTALGVELAASVDRARMLVAATGVTIDYDIAAVDTADRYRIDPVNVGRLIDNLANNAVAALGSEGSVRIALRHSAVGLVLTVVDSGPGMPEDFIPIAFDRFSRPDRSRTTTRGGAGLGLAIVHAIVTGAGGTISLANADGLSVTVTLPRVPTT</sequence>
<feature type="domain" description="HAMP" evidence="13">
    <location>
        <begin position="178"/>
        <end position="231"/>
    </location>
</feature>
<comment type="subcellular location">
    <subcellularLocation>
        <location evidence="2">Cell membrane</location>
    </subcellularLocation>
</comment>
<dbReference type="Proteomes" id="UP000636458">
    <property type="component" value="Unassembled WGS sequence"/>
</dbReference>
<dbReference type="Gene3D" id="1.10.287.130">
    <property type="match status" value="1"/>
</dbReference>
<evidence type="ECO:0000256" key="9">
    <source>
        <dbReference type="ARBA" id="ARBA00023012"/>
    </source>
</evidence>
<evidence type="ECO:0000256" key="4">
    <source>
        <dbReference type="ARBA" id="ARBA00022553"/>
    </source>
</evidence>
<dbReference type="SUPFAM" id="SSF47384">
    <property type="entry name" value="Homodimeric domain of signal transducing histidine kinase"/>
    <property type="match status" value="1"/>
</dbReference>
<dbReference type="InterPro" id="IPR050428">
    <property type="entry name" value="TCS_sensor_his_kinase"/>
</dbReference>
<name>A0A934SJV8_9MICO</name>
<dbReference type="InterPro" id="IPR036890">
    <property type="entry name" value="HATPase_C_sf"/>
</dbReference>
<dbReference type="Pfam" id="PF00672">
    <property type="entry name" value="HAMP"/>
    <property type="match status" value="1"/>
</dbReference>
<dbReference type="PROSITE" id="PS50885">
    <property type="entry name" value="HAMP"/>
    <property type="match status" value="1"/>
</dbReference>
<protein>
    <recommendedName>
        <fullName evidence="3">histidine kinase</fullName>
        <ecNumber evidence="3">2.7.13.3</ecNumber>
    </recommendedName>
</protein>
<evidence type="ECO:0000259" key="12">
    <source>
        <dbReference type="PROSITE" id="PS50109"/>
    </source>
</evidence>
<dbReference type="SUPFAM" id="SSF158472">
    <property type="entry name" value="HAMP domain-like"/>
    <property type="match status" value="1"/>
</dbReference>
<keyword evidence="9" id="KW-0902">Two-component regulatory system</keyword>
<dbReference type="PRINTS" id="PR00344">
    <property type="entry name" value="BCTRLSENSOR"/>
</dbReference>
<evidence type="ECO:0000256" key="10">
    <source>
        <dbReference type="ARBA" id="ARBA00023136"/>
    </source>
</evidence>
<dbReference type="EC" id="2.7.13.3" evidence="3"/>
<dbReference type="EMBL" id="JAEPES010000003">
    <property type="protein sequence ID" value="MBK4347976.1"/>
    <property type="molecule type" value="Genomic_DNA"/>
</dbReference>
<dbReference type="PANTHER" id="PTHR45436">
    <property type="entry name" value="SENSOR HISTIDINE KINASE YKOH"/>
    <property type="match status" value="1"/>
</dbReference>
<evidence type="ECO:0000313" key="16">
    <source>
        <dbReference type="Proteomes" id="UP000636458"/>
    </source>
</evidence>
<keyword evidence="6 11" id="KW-0812">Transmembrane</keyword>
<evidence type="ECO:0000313" key="14">
    <source>
        <dbReference type="EMBL" id="MBK4346901.1"/>
    </source>
</evidence>
<evidence type="ECO:0000256" key="3">
    <source>
        <dbReference type="ARBA" id="ARBA00012438"/>
    </source>
</evidence>
<reference evidence="15" key="1">
    <citation type="submission" date="2021-01" db="EMBL/GenBank/DDBJ databases">
        <title>Lacisediminihabitans sp. nov. strain G11-30, isolated from Antarctic Soil.</title>
        <authorList>
            <person name="Li J."/>
        </authorList>
    </citation>
    <scope>NUCLEOTIDE SEQUENCE</scope>
    <source>
        <strain evidence="15">G11-30</strain>
    </source>
</reference>
<evidence type="ECO:0000256" key="1">
    <source>
        <dbReference type="ARBA" id="ARBA00000085"/>
    </source>
</evidence>
<gene>
    <name evidence="14" type="ORF">IV501_04585</name>
    <name evidence="15" type="ORF">IV501_10040</name>
</gene>
<comment type="caution">
    <text evidence="15">The sequence shown here is derived from an EMBL/GenBank/DDBJ whole genome shotgun (WGS) entry which is preliminary data.</text>
</comment>
<keyword evidence="10 11" id="KW-0472">Membrane</keyword>
<dbReference type="CDD" id="cd00082">
    <property type="entry name" value="HisKA"/>
    <property type="match status" value="1"/>
</dbReference>
<dbReference type="PROSITE" id="PS50109">
    <property type="entry name" value="HIS_KIN"/>
    <property type="match status" value="1"/>
</dbReference>
<dbReference type="PANTHER" id="PTHR45436:SF5">
    <property type="entry name" value="SENSOR HISTIDINE KINASE TRCS"/>
    <property type="match status" value="1"/>
</dbReference>
<evidence type="ECO:0000313" key="15">
    <source>
        <dbReference type="EMBL" id="MBK4347976.1"/>
    </source>
</evidence>
<keyword evidence="4" id="KW-0597">Phosphoprotein</keyword>
<keyword evidence="7 15" id="KW-0418">Kinase</keyword>
<dbReference type="GO" id="GO:0000155">
    <property type="term" value="F:phosphorelay sensor kinase activity"/>
    <property type="evidence" value="ECO:0007669"/>
    <property type="project" value="InterPro"/>
</dbReference>
<dbReference type="InterPro" id="IPR003660">
    <property type="entry name" value="HAMP_dom"/>
</dbReference>
<dbReference type="InterPro" id="IPR003594">
    <property type="entry name" value="HATPase_dom"/>
</dbReference>
<keyword evidence="8 11" id="KW-1133">Transmembrane helix</keyword>
<evidence type="ECO:0000259" key="13">
    <source>
        <dbReference type="PROSITE" id="PS50885"/>
    </source>
</evidence>
<dbReference type="Pfam" id="PF02518">
    <property type="entry name" value="HATPase_c"/>
    <property type="match status" value="1"/>
</dbReference>
<dbReference type="AlphaFoldDB" id="A0A934SJV8"/>
<accession>A0A934SJV8</accession>
<dbReference type="InterPro" id="IPR003661">
    <property type="entry name" value="HisK_dim/P_dom"/>
</dbReference>
<dbReference type="RefSeq" id="WP_200555185.1">
    <property type="nucleotide sequence ID" value="NZ_JAEPES010000001.1"/>
</dbReference>
<keyword evidence="5" id="KW-0808">Transferase</keyword>
<evidence type="ECO:0000256" key="8">
    <source>
        <dbReference type="ARBA" id="ARBA00022989"/>
    </source>
</evidence>
<evidence type="ECO:0000256" key="2">
    <source>
        <dbReference type="ARBA" id="ARBA00004236"/>
    </source>
</evidence>
<dbReference type="SMART" id="SM00304">
    <property type="entry name" value="HAMP"/>
    <property type="match status" value="1"/>
</dbReference>
<dbReference type="InterPro" id="IPR036097">
    <property type="entry name" value="HisK_dim/P_sf"/>
</dbReference>
<dbReference type="SMART" id="SM00387">
    <property type="entry name" value="HATPase_c"/>
    <property type="match status" value="1"/>
</dbReference>
<dbReference type="GO" id="GO:0005886">
    <property type="term" value="C:plasma membrane"/>
    <property type="evidence" value="ECO:0007669"/>
    <property type="project" value="UniProtKB-SubCell"/>
</dbReference>
<proteinExistence type="predicted"/>
<dbReference type="SUPFAM" id="SSF55874">
    <property type="entry name" value="ATPase domain of HSP90 chaperone/DNA topoisomerase II/histidine kinase"/>
    <property type="match status" value="1"/>
</dbReference>
<evidence type="ECO:0000256" key="6">
    <source>
        <dbReference type="ARBA" id="ARBA00022692"/>
    </source>
</evidence>
<dbReference type="CDD" id="cd06225">
    <property type="entry name" value="HAMP"/>
    <property type="match status" value="1"/>
</dbReference>
<organism evidence="15 16">
    <name type="scientific">Lacisediminihabitans changchengi</name>
    <dbReference type="NCBI Taxonomy" id="2787634"/>
    <lineage>
        <taxon>Bacteria</taxon>
        <taxon>Bacillati</taxon>
        <taxon>Actinomycetota</taxon>
        <taxon>Actinomycetes</taxon>
        <taxon>Micrococcales</taxon>
        <taxon>Microbacteriaceae</taxon>
        <taxon>Lacisediminihabitans</taxon>
    </lineage>
</organism>
<dbReference type="SMART" id="SM00388">
    <property type="entry name" value="HisKA"/>
    <property type="match status" value="1"/>
</dbReference>
<comment type="catalytic activity">
    <reaction evidence="1">
        <text>ATP + protein L-histidine = ADP + protein N-phospho-L-histidine.</text>
        <dbReference type="EC" id="2.7.13.3"/>
    </reaction>
</comment>
<dbReference type="Gene3D" id="6.10.340.10">
    <property type="match status" value="1"/>
</dbReference>
<evidence type="ECO:0000256" key="5">
    <source>
        <dbReference type="ARBA" id="ARBA00022679"/>
    </source>
</evidence>
<dbReference type="EMBL" id="JAEPES010000001">
    <property type="protein sequence ID" value="MBK4346901.1"/>
    <property type="molecule type" value="Genomic_DNA"/>
</dbReference>
<keyword evidence="16" id="KW-1185">Reference proteome</keyword>
<dbReference type="InterPro" id="IPR004358">
    <property type="entry name" value="Sig_transdc_His_kin-like_C"/>
</dbReference>